<reference evidence="1 2" key="1">
    <citation type="submission" date="2015-03" db="EMBL/GenBank/DDBJ databases">
        <title>Genome sequencing of Methylobacterium variabile DSM 16961.</title>
        <authorList>
            <person name="Chaudhry V."/>
            <person name="Patil P.B."/>
        </authorList>
    </citation>
    <scope>NUCLEOTIDE SEQUENCE [LARGE SCALE GENOMIC DNA]</scope>
    <source>
        <strain evidence="1 2">DSM 16961</strain>
    </source>
</reference>
<dbReference type="OrthoDB" id="7996394at2"/>
<dbReference type="PATRIC" id="fig|298794.3.peg.1195"/>
<accession>A0A0J6SKQ1</accession>
<dbReference type="EMBL" id="LABY01000138">
    <property type="protein sequence ID" value="KMO34212.1"/>
    <property type="molecule type" value="Genomic_DNA"/>
</dbReference>
<evidence type="ECO:0000313" key="2">
    <source>
        <dbReference type="Proteomes" id="UP000035955"/>
    </source>
</evidence>
<sequence length="83" mass="9277">MLSIDFQPIAIDTGSADREGCLVLVNNRLVAVLARLDPRMHLELGCGDHWHIEATFSNAVQPPKHGTFSDLEQCRAWLAMRYG</sequence>
<keyword evidence="2" id="KW-1185">Reference proteome</keyword>
<proteinExistence type="predicted"/>
<protein>
    <submittedName>
        <fullName evidence="1">Uncharacterized protein</fullName>
    </submittedName>
</protein>
<dbReference type="Proteomes" id="UP000035955">
    <property type="component" value="Unassembled WGS sequence"/>
</dbReference>
<organism evidence="1 2">
    <name type="scientific">Methylobacterium variabile</name>
    <dbReference type="NCBI Taxonomy" id="298794"/>
    <lineage>
        <taxon>Bacteria</taxon>
        <taxon>Pseudomonadati</taxon>
        <taxon>Pseudomonadota</taxon>
        <taxon>Alphaproteobacteria</taxon>
        <taxon>Hyphomicrobiales</taxon>
        <taxon>Methylobacteriaceae</taxon>
        <taxon>Methylobacterium</taxon>
    </lineage>
</organism>
<dbReference type="AlphaFoldDB" id="A0A0J6SKQ1"/>
<name>A0A0J6SKQ1_9HYPH</name>
<comment type="caution">
    <text evidence="1">The sequence shown here is derived from an EMBL/GenBank/DDBJ whole genome shotgun (WGS) entry which is preliminary data.</text>
</comment>
<gene>
    <name evidence="1" type="ORF">VQ02_19435</name>
</gene>
<evidence type="ECO:0000313" key="1">
    <source>
        <dbReference type="EMBL" id="KMO34212.1"/>
    </source>
</evidence>
<dbReference type="RefSeq" id="WP_048445859.1">
    <property type="nucleotide sequence ID" value="NZ_LABY01000138.1"/>
</dbReference>